<evidence type="ECO:0000313" key="2">
    <source>
        <dbReference type="EMBL" id="TKA12587.1"/>
    </source>
</evidence>
<dbReference type="Proteomes" id="UP000305778">
    <property type="component" value="Unassembled WGS sequence"/>
</dbReference>
<feature type="region of interest" description="Disordered" evidence="1">
    <location>
        <begin position="1"/>
        <end position="26"/>
    </location>
</feature>
<dbReference type="EMBL" id="SUMC01000003">
    <property type="protein sequence ID" value="TKA12587.1"/>
    <property type="molecule type" value="Genomic_DNA"/>
</dbReference>
<comment type="caution">
    <text evidence="2">The sequence shown here is derived from an EMBL/GenBank/DDBJ whole genome shotgun (WGS) entry which is preliminary data.</text>
</comment>
<organism evidence="2 3">
    <name type="scientific">Actinacidiphila oryziradicis</name>
    <dbReference type="NCBI Taxonomy" id="2571141"/>
    <lineage>
        <taxon>Bacteria</taxon>
        <taxon>Bacillati</taxon>
        <taxon>Actinomycetota</taxon>
        <taxon>Actinomycetes</taxon>
        <taxon>Kitasatosporales</taxon>
        <taxon>Streptomycetaceae</taxon>
        <taxon>Actinacidiphila</taxon>
    </lineage>
</organism>
<sequence length="85" mass="9160">MTSVTEIPFTDSDLSGLLPAVGAESPADPGMFDDSFGQLDLDSLARTEIATRVAARWGVDIEDQLTPDTTPAEVRRLALRAVNER</sequence>
<name>A0A4U0SWY5_9ACTN</name>
<dbReference type="SUPFAM" id="SSF47336">
    <property type="entry name" value="ACP-like"/>
    <property type="match status" value="1"/>
</dbReference>
<reference evidence="2 3" key="1">
    <citation type="submission" date="2019-04" db="EMBL/GenBank/DDBJ databases">
        <title>Streptomyces oryziradicis sp. nov., a novel actinomycete isolated from rhizosphere soil of rice (Oryza sativa L.).</title>
        <authorList>
            <person name="Li C."/>
        </authorList>
    </citation>
    <scope>NUCLEOTIDE SEQUENCE [LARGE SCALE GENOMIC DNA]</scope>
    <source>
        <strain evidence="2 3">NEAU-C40</strain>
    </source>
</reference>
<accession>A0A4U0SWY5</accession>
<evidence type="ECO:0000313" key="3">
    <source>
        <dbReference type="Proteomes" id="UP000305778"/>
    </source>
</evidence>
<dbReference type="InterPro" id="IPR036736">
    <property type="entry name" value="ACP-like_sf"/>
</dbReference>
<dbReference type="AlphaFoldDB" id="A0A4U0SWY5"/>
<gene>
    <name evidence="2" type="ORF">FCI23_04120</name>
</gene>
<dbReference type="OrthoDB" id="3537906at2"/>
<evidence type="ECO:0000256" key="1">
    <source>
        <dbReference type="SAM" id="MobiDB-lite"/>
    </source>
</evidence>
<dbReference type="Gene3D" id="1.10.1200.10">
    <property type="entry name" value="ACP-like"/>
    <property type="match status" value="1"/>
</dbReference>
<protein>
    <submittedName>
        <fullName evidence="2">Acyl carrier protein</fullName>
    </submittedName>
</protein>
<proteinExistence type="predicted"/>
<keyword evidence="3" id="KW-1185">Reference proteome</keyword>